<dbReference type="Pfam" id="PF00651">
    <property type="entry name" value="BTB"/>
    <property type="match status" value="1"/>
</dbReference>
<dbReference type="SMART" id="SM00225">
    <property type="entry name" value="BTB"/>
    <property type="match status" value="1"/>
</dbReference>
<evidence type="ECO:0000313" key="3">
    <source>
        <dbReference type="Proteomes" id="UP000799437"/>
    </source>
</evidence>
<sequence>MSHSQNTNPSPSSLERPSFATLTGTITTIRIGPNRTKYTVHEDLLCQYSTYFRARLRGNFAESGTRAVQLEHITPEVFEAFLDFLYYGRLPTPPEIWFTETDVVSTQPFDRLSIASKDTSDVADPQVSLFEILLIDLYAFADYYDIPALRMALIKSIHTSASASSWIPWFSTVRHAYDILPSNSPLCRLLVEMYAMKYVLEGDDEGERMAAVGVPVEFWVAVVRRLVGERGRGKEEKEDGEGAWMRGVEEFDEL</sequence>
<dbReference type="RefSeq" id="XP_033601967.1">
    <property type="nucleotide sequence ID" value="XM_033748857.1"/>
</dbReference>
<dbReference type="Gene3D" id="3.30.710.10">
    <property type="entry name" value="Potassium Channel Kv1.1, Chain A"/>
    <property type="match status" value="1"/>
</dbReference>
<dbReference type="OrthoDB" id="194443at2759"/>
<protein>
    <recommendedName>
        <fullName evidence="1">BTB domain-containing protein</fullName>
    </recommendedName>
</protein>
<dbReference type="EMBL" id="ML996569">
    <property type="protein sequence ID" value="KAF2759516.1"/>
    <property type="molecule type" value="Genomic_DNA"/>
</dbReference>
<dbReference type="PANTHER" id="PTHR47843">
    <property type="entry name" value="BTB DOMAIN-CONTAINING PROTEIN-RELATED"/>
    <property type="match status" value="1"/>
</dbReference>
<keyword evidence="3" id="KW-1185">Reference proteome</keyword>
<reference evidence="2" key="1">
    <citation type="journal article" date="2020" name="Stud. Mycol.">
        <title>101 Dothideomycetes genomes: a test case for predicting lifestyles and emergence of pathogens.</title>
        <authorList>
            <person name="Haridas S."/>
            <person name="Albert R."/>
            <person name="Binder M."/>
            <person name="Bloem J."/>
            <person name="Labutti K."/>
            <person name="Salamov A."/>
            <person name="Andreopoulos B."/>
            <person name="Baker S."/>
            <person name="Barry K."/>
            <person name="Bills G."/>
            <person name="Bluhm B."/>
            <person name="Cannon C."/>
            <person name="Castanera R."/>
            <person name="Culley D."/>
            <person name="Daum C."/>
            <person name="Ezra D."/>
            <person name="Gonzalez J."/>
            <person name="Henrissat B."/>
            <person name="Kuo A."/>
            <person name="Liang C."/>
            <person name="Lipzen A."/>
            <person name="Lutzoni F."/>
            <person name="Magnuson J."/>
            <person name="Mondo S."/>
            <person name="Nolan M."/>
            <person name="Ohm R."/>
            <person name="Pangilinan J."/>
            <person name="Park H.-J."/>
            <person name="Ramirez L."/>
            <person name="Alfaro M."/>
            <person name="Sun H."/>
            <person name="Tritt A."/>
            <person name="Yoshinaga Y."/>
            <person name="Zwiers L.-H."/>
            <person name="Turgeon B."/>
            <person name="Goodwin S."/>
            <person name="Spatafora J."/>
            <person name="Crous P."/>
            <person name="Grigoriev I."/>
        </authorList>
    </citation>
    <scope>NUCLEOTIDE SEQUENCE</scope>
    <source>
        <strain evidence="2">CBS 121739</strain>
    </source>
</reference>
<dbReference type="Proteomes" id="UP000799437">
    <property type="component" value="Unassembled WGS sequence"/>
</dbReference>
<dbReference type="SUPFAM" id="SSF54695">
    <property type="entry name" value="POZ domain"/>
    <property type="match status" value="1"/>
</dbReference>
<proteinExistence type="predicted"/>
<dbReference type="PANTHER" id="PTHR47843:SF2">
    <property type="entry name" value="BTB DOMAIN-CONTAINING PROTEIN"/>
    <property type="match status" value="1"/>
</dbReference>
<dbReference type="GeneID" id="54489911"/>
<accession>A0A6A6WCE0</accession>
<gene>
    <name evidence="2" type="ORF">EJ05DRAFT_526157</name>
</gene>
<organism evidence="2 3">
    <name type="scientific">Pseudovirgaria hyperparasitica</name>
    <dbReference type="NCBI Taxonomy" id="470096"/>
    <lineage>
        <taxon>Eukaryota</taxon>
        <taxon>Fungi</taxon>
        <taxon>Dikarya</taxon>
        <taxon>Ascomycota</taxon>
        <taxon>Pezizomycotina</taxon>
        <taxon>Dothideomycetes</taxon>
        <taxon>Dothideomycetes incertae sedis</taxon>
        <taxon>Acrospermales</taxon>
        <taxon>Acrospermaceae</taxon>
        <taxon>Pseudovirgaria</taxon>
    </lineage>
</organism>
<feature type="domain" description="BTB" evidence="1">
    <location>
        <begin position="25"/>
        <end position="94"/>
    </location>
</feature>
<dbReference type="CDD" id="cd18186">
    <property type="entry name" value="BTB_POZ_ZBTB_KLHL-like"/>
    <property type="match status" value="1"/>
</dbReference>
<name>A0A6A6WCE0_9PEZI</name>
<dbReference type="InterPro" id="IPR011333">
    <property type="entry name" value="SKP1/BTB/POZ_sf"/>
</dbReference>
<dbReference type="AlphaFoldDB" id="A0A6A6WCE0"/>
<dbReference type="PROSITE" id="PS50097">
    <property type="entry name" value="BTB"/>
    <property type="match status" value="1"/>
</dbReference>
<evidence type="ECO:0000313" key="2">
    <source>
        <dbReference type="EMBL" id="KAF2759516.1"/>
    </source>
</evidence>
<evidence type="ECO:0000259" key="1">
    <source>
        <dbReference type="PROSITE" id="PS50097"/>
    </source>
</evidence>
<dbReference type="InterPro" id="IPR000210">
    <property type="entry name" value="BTB/POZ_dom"/>
</dbReference>